<keyword evidence="1" id="KW-0812">Transmembrane</keyword>
<name>A0A926DIZ3_9FIRM</name>
<dbReference type="SUPFAM" id="SSF109604">
    <property type="entry name" value="HD-domain/PDEase-like"/>
    <property type="match status" value="1"/>
</dbReference>
<feature type="transmembrane region" description="Helical" evidence="1">
    <location>
        <begin position="395"/>
        <end position="413"/>
    </location>
</feature>
<evidence type="ECO:0000259" key="2">
    <source>
        <dbReference type="PROSITE" id="PS51831"/>
    </source>
</evidence>
<dbReference type="NCBIfam" id="TIGR00277">
    <property type="entry name" value="HDIG"/>
    <property type="match status" value="1"/>
</dbReference>
<dbReference type="InterPro" id="IPR011621">
    <property type="entry name" value="Metal-dep_PHydrolase_7TM_intra"/>
</dbReference>
<feature type="transmembrane region" description="Helical" evidence="1">
    <location>
        <begin position="293"/>
        <end position="313"/>
    </location>
</feature>
<reference evidence="3" key="1">
    <citation type="submission" date="2020-08" db="EMBL/GenBank/DDBJ databases">
        <title>Genome public.</title>
        <authorList>
            <person name="Liu C."/>
            <person name="Sun Q."/>
        </authorList>
    </citation>
    <scope>NUCLEOTIDE SEQUENCE</scope>
    <source>
        <strain evidence="3">NSJ-63</strain>
    </source>
</reference>
<feature type="transmembrane region" description="Helical" evidence="1">
    <location>
        <begin position="368"/>
        <end position="389"/>
    </location>
</feature>
<evidence type="ECO:0000256" key="1">
    <source>
        <dbReference type="SAM" id="Phobius"/>
    </source>
</evidence>
<evidence type="ECO:0000313" key="4">
    <source>
        <dbReference type="Proteomes" id="UP000617951"/>
    </source>
</evidence>
<feature type="transmembrane region" description="Helical" evidence="1">
    <location>
        <begin position="455"/>
        <end position="476"/>
    </location>
</feature>
<dbReference type="PROSITE" id="PS51831">
    <property type="entry name" value="HD"/>
    <property type="match status" value="1"/>
</dbReference>
<dbReference type="Pfam" id="PF07697">
    <property type="entry name" value="7TMR-HDED"/>
    <property type="match status" value="1"/>
</dbReference>
<comment type="caution">
    <text evidence="3">The sequence shown here is derived from an EMBL/GenBank/DDBJ whole genome shotgun (WGS) entry which is preliminary data.</text>
</comment>
<dbReference type="AlphaFoldDB" id="A0A926DIZ3"/>
<dbReference type="Pfam" id="PF07698">
    <property type="entry name" value="7TM-7TMR_HD"/>
    <property type="match status" value="1"/>
</dbReference>
<dbReference type="InterPro" id="IPR052722">
    <property type="entry name" value="PgpH_phosphodiesterase"/>
</dbReference>
<gene>
    <name evidence="3" type="ORF">H8693_03215</name>
</gene>
<sequence>MGKTKRRRATPEKKKWNGRTVPILLYIALFIFCTLAAMVNSVPERHEFAAGKLCEETVTAPRDIVDEAATQRLQQEAMQKVQPVYARNEDIWGEVETGLETAFSQLEAVRTAAKNTYIQYASLAGDADINAQKVNWQTVLTGVNMTKLLELAPSYITEEEIYTIAALSQDKMISLREALIERVRTQMERGITDDDVEELAETVRSGLVSGGLFTAAQAQLAETLVVNIVKGNLVYDIEATEAAKQAAAENIVPVEYKKGQNIVRQGEIISEEQYALIKQLGLTSDQTSMLPRWTVGILLMGLTFGAAFLYAGVADRSLLDSAKTATSVCLLTAAGVVLALICKRIDIRFNLVFLPAILGAVFLRRRTALAFGVFNSIIISFIMAPVSEFVFDGQVLRMLLSSILGTAAGILVLRKKQHRGEYVLAGTVAGFASAVVYLCYAIMEAASVQKCLMAMGFGMAGGLVSGLLSVGVLPILESVFSLATPSKLLELSSPGNPLLKRLMIEAPGTYHHSIMTANLAEAAADAVGGDALLARVASYYHDIGKLASPVMFKENQMHIGNPHDELDPKESAGIIISHVKNGVALADRYKLPQRMRDIIAQHHGDSLAGYFYYKAKQNGEAEEADFRYPGPKPQTKEAGIVMLADVVEAAIRANGTKGLENVREQIDKLIKAKFEDGQLDDCPLNRRDLKRIAAAFLYIFEGANHERIIYPEDEE</sequence>
<accession>A0A926DIZ3</accession>
<dbReference type="PANTHER" id="PTHR36442:SF1">
    <property type="entry name" value="CYCLIC-DI-AMP PHOSPHODIESTERASE PGPH"/>
    <property type="match status" value="1"/>
</dbReference>
<dbReference type="EMBL" id="JACRSS010000001">
    <property type="protein sequence ID" value="MBC8537945.1"/>
    <property type="molecule type" value="Genomic_DNA"/>
</dbReference>
<dbReference type="Proteomes" id="UP000617951">
    <property type="component" value="Unassembled WGS sequence"/>
</dbReference>
<protein>
    <submittedName>
        <fullName evidence="3">HDIG domain-containing protein</fullName>
    </submittedName>
</protein>
<dbReference type="InterPro" id="IPR006675">
    <property type="entry name" value="HDIG_dom"/>
</dbReference>
<dbReference type="InterPro" id="IPR003607">
    <property type="entry name" value="HD/PDEase_dom"/>
</dbReference>
<organism evidence="3 4">
    <name type="scientific">Guopingia tenuis</name>
    <dbReference type="NCBI Taxonomy" id="2763656"/>
    <lineage>
        <taxon>Bacteria</taxon>
        <taxon>Bacillati</taxon>
        <taxon>Bacillota</taxon>
        <taxon>Clostridia</taxon>
        <taxon>Christensenellales</taxon>
        <taxon>Christensenellaceae</taxon>
        <taxon>Guopingia</taxon>
    </lineage>
</organism>
<feature type="transmembrane region" description="Helical" evidence="1">
    <location>
        <begin position="325"/>
        <end position="341"/>
    </location>
</feature>
<keyword evidence="1" id="KW-0472">Membrane</keyword>
<keyword evidence="1" id="KW-1133">Transmembrane helix</keyword>
<proteinExistence type="predicted"/>
<dbReference type="InterPro" id="IPR011624">
    <property type="entry name" value="Metal-dep_PHydrolase_7TM_extra"/>
</dbReference>
<feature type="transmembrane region" description="Helical" evidence="1">
    <location>
        <begin position="347"/>
        <end position="363"/>
    </location>
</feature>
<feature type="transmembrane region" description="Helical" evidence="1">
    <location>
        <begin position="21"/>
        <end position="39"/>
    </location>
</feature>
<dbReference type="CDD" id="cd00077">
    <property type="entry name" value="HDc"/>
    <property type="match status" value="1"/>
</dbReference>
<keyword evidence="4" id="KW-1185">Reference proteome</keyword>
<dbReference type="RefSeq" id="WP_249279764.1">
    <property type="nucleotide sequence ID" value="NZ_JACRSS010000001.1"/>
</dbReference>
<dbReference type="Pfam" id="PF01966">
    <property type="entry name" value="HD"/>
    <property type="match status" value="1"/>
</dbReference>
<dbReference type="SMART" id="SM00471">
    <property type="entry name" value="HDc"/>
    <property type="match status" value="1"/>
</dbReference>
<dbReference type="InterPro" id="IPR006674">
    <property type="entry name" value="HD_domain"/>
</dbReference>
<feature type="transmembrane region" description="Helical" evidence="1">
    <location>
        <begin position="422"/>
        <end position="443"/>
    </location>
</feature>
<feature type="domain" description="HD" evidence="2">
    <location>
        <begin position="509"/>
        <end position="650"/>
    </location>
</feature>
<dbReference type="Gene3D" id="1.10.3210.10">
    <property type="entry name" value="Hypothetical protein af1432"/>
    <property type="match status" value="1"/>
</dbReference>
<evidence type="ECO:0000313" key="3">
    <source>
        <dbReference type="EMBL" id="MBC8537945.1"/>
    </source>
</evidence>
<dbReference type="PANTHER" id="PTHR36442">
    <property type="entry name" value="CYCLIC-DI-AMP PHOSPHODIESTERASE PGPH"/>
    <property type="match status" value="1"/>
</dbReference>